<gene>
    <name evidence="1" type="ORF">BDV98DRAFT_563632</name>
</gene>
<evidence type="ECO:0000313" key="2">
    <source>
        <dbReference type="Proteomes" id="UP000305067"/>
    </source>
</evidence>
<organism evidence="1 2">
    <name type="scientific">Pterulicium gracile</name>
    <dbReference type="NCBI Taxonomy" id="1884261"/>
    <lineage>
        <taxon>Eukaryota</taxon>
        <taxon>Fungi</taxon>
        <taxon>Dikarya</taxon>
        <taxon>Basidiomycota</taxon>
        <taxon>Agaricomycotina</taxon>
        <taxon>Agaricomycetes</taxon>
        <taxon>Agaricomycetidae</taxon>
        <taxon>Agaricales</taxon>
        <taxon>Pleurotineae</taxon>
        <taxon>Pterulaceae</taxon>
        <taxon>Pterulicium</taxon>
    </lineage>
</organism>
<keyword evidence="2" id="KW-1185">Reference proteome</keyword>
<evidence type="ECO:0000313" key="1">
    <source>
        <dbReference type="EMBL" id="TFL04151.1"/>
    </source>
</evidence>
<dbReference type="Proteomes" id="UP000305067">
    <property type="component" value="Unassembled WGS sequence"/>
</dbReference>
<proteinExistence type="predicted"/>
<accession>A0A5C3QUH9</accession>
<dbReference type="EMBL" id="ML178819">
    <property type="protein sequence ID" value="TFL04151.1"/>
    <property type="molecule type" value="Genomic_DNA"/>
</dbReference>
<name>A0A5C3QUH9_9AGAR</name>
<protein>
    <submittedName>
        <fullName evidence="1">Uncharacterized protein</fullName>
    </submittedName>
</protein>
<sequence length="81" mass="9109">MFASTRSIRNAYARKLDFQPISERDFWLGCSACQVTLQRDLWLSCSACQVMLHGHVNSVVSCLDQQPVFNGLGMKLGSVER</sequence>
<dbReference type="AlphaFoldDB" id="A0A5C3QUH9"/>
<reference evidence="1 2" key="1">
    <citation type="journal article" date="2019" name="Nat. Ecol. Evol.">
        <title>Megaphylogeny resolves global patterns of mushroom evolution.</title>
        <authorList>
            <person name="Varga T."/>
            <person name="Krizsan K."/>
            <person name="Foldi C."/>
            <person name="Dima B."/>
            <person name="Sanchez-Garcia M."/>
            <person name="Sanchez-Ramirez S."/>
            <person name="Szollosi G.J."/>
            <person name="Szarkandi J.G."/>
            <person name="Papp V."/>
            <person name="Albert L."/>
            <person name="Andreopoulos W."/>
            <person name="Angelini C."/>
            <person name="Antonin V."/>
            <person name="Barry K.W."/>
            <person name="Bougher N.L."/>
            <person name="Buchanan P."/>
            <person name="Buyck B."/>
            <person name="Bense V."/>
            <person name="Catcheside P."/>
            <person name="Chovatia M."/>
            <person name="Cooper J."/>
            <person name="Damon W."/>
            <person name="Desjardin D."/>
            <person name="Finy P."/>
            <person name="Geml J."/>
            <person name="Haridas S."/>
            <person name="Hughes K."/>
            <person name="Justo A."/>
            <person name="Karasinski D."/>
            <person name="Kautmanova I."/>
            <person name="Kiss B."/>
            <person name="Kocsube S."/>
            <person name="Kotiranta H."/>
            <person name="LaButti K.M."/>
            <person name="Lechner B.E."/>
            <person name="Liimatainen K."/>
            <person name="Lipzen A."/>
            <person name="Lukacs Z."/>
            <person name="Mihaltcheva S."/>
            <person name="Morgado L.N."/>
            <person name="Niskanen T."/>
            <person name="Noordeloos M.E."/>
            <person name="Ohm R.A."/>
            <person name="Ortiz-Santana B."/>
            <person name="Ovrebo C."/>
            <person name="Racz N."/>
            <person name="Riley R."/>
            <person name="Savchenko A."/>
            <person name="Shiryaev A."/>
            <person name="Soop K."/>
            <person name="Spirin V."/>
            <person name="Szebenyi C."/>
            <person name="Tomsovsky M."/>
            <person name="Tulloss R.E."/>
            <person name="Uehling J."/>
            <person name="Grigoriev I.V."/>
            <person name="Vagvolgyi C."/>
            <person name="Papp T."/>
            <person name="Martin F.M."/>
            <person name="Miettinen O."/>
            <person name="Hibbett D.S."/>
            <person name="Nagy L.G."/>
        </authorList>
    </citation>
    <scope>NUCLEOTIDE SEQUENCE [LARGE SCALE GENOMIC DNA]</scope>
    <source>
        <strain evidence="1 2">CBS 309.79</strain>
    </source>
</reference>